<feature type="transmembrane region" description="Helical" evidence="2">
    <location>
        <begin position="6"/>
        <end position="28"/>
    </location>
</feature>
<protein>
    <submittedName>
        <fullName evidence="3">Uncharacterized protein</fullName>
    </submittedName>
</protein>
<name>A0A182PF16_9DIPT</name>
<keyword evidence="2" id="KW-1133">Transmembrane helix</keyword>
<dbReference type="InterPro" id="IPR010512">
    <property type="entry name" value="DUF1091"/>
</dbReference>
<keyword evidence="4" id="KW-1185">Reference proteome</keyword>
<reference evidence="3" key="2">
    <citation type="submission" date="2020-05" db="UniProtKB">
        <authorList>
            <consortium name="EnsemblMetazoa"/>
        </authorList>
    </citation>
    <scope>IDENTIFICATION</scope>
    <source>
        <strain evidence="3">Epiroticus2</strain>
    </source>
</reference>
<organism evidence="3 4">
    <name type="scientific">Anopheles epiroticus</name>
    <dbReference type="NCBI Taxonomy" id="199890"/>
    <lineage>
        <taxon>Eukaryota</taxon>
        <taxon>Metazoa</taxon>
        <taxon>Ecdysozoa</taxon>
        <taxon>Arthropoda</taxon>
        <taxon>Hexapoda</taxon>
        <taxon>Insecta</taxon>
        <taxon>Pterygota</taxon>
        <taxon>Neoptera</taxon>
        <taxon>Endopterygota</taxon>
        <taxon>Diptera</taxon>
        <taxon>Nematocera</taxon>
        <taxon>Culicoidea</taxon>
        <taxon>Culicidae</taxon>
        <taxon>Anophelinae</taxon>
        <taxon>Anopheles</taxon>
    </lineage>
</organism>
<evidence type="ECO:0000256" key="2">
    <source>
        <dbReference type="SAM" id="Phobius"/>
    </source>
</evidence>
<feature type="region of interest" description="Disordered" evidence="1">
    <location>
        <begin position="567"/>
        <end position="593"/>
    </location>
</feature>
<evidence type="ECO:0000313" key="4">
    <source>
        <dbReference type="Proteomes" id="UP000075885"/>
    </source>
</evidence>
<sequence>MANNVAGKVLVCALMLFFTVVVTFLCYAMTLHTEKRQMWSTLKERGALRTMPNGTANYWYYICKTILRRNKPTYFNISVHVPKVLNTIYFQVKTYYRLNDYQAFPVHIVVEVCAYFSRPSDDVFSRHLMSIFYETIPDLLYYCPHGNTTYHAEYWLEDKFFPKSMPAGDYRQDVWFRDEQNSTIFSYQAFFSCKNVLRRNKPIFANVTLHVPQVLNAVYFRFQTFYRLNDYQAFPVAIEAEVCAFLRNPSDDYLSRYLMSVMLETSPHMIHPCPYGVSMIEPVPVLELMHPIIIVCLFQNRTYNAAFWMEDRFFPKSVPAGDFRMDGWLGDTKNRTLLAVSELLECKSILRRNKPTFLNVSLHIPKLINTLYYQVKTFYRYSDYRAFPADLNIEVCAYFRNPSEDVLSRHFMSVMFEVLPELLYYCPHGNRTYNIAFWMEDRFFPKSVPAGDFRQDVRFGDEQNKTIFAYQAFFSVRRKDFNKIDNMTDNNMHLDASMRIVPTAAGFRVFGKEFEIHFDRINGTNVAGEDGTHPQEDYTPTLVKRKTYVWELTGHKATANITVPVFHGKHSKQDPPPFQNAIPPAQHTDTGKE</sequence>
<proteinExistence type="predicted"/>
<dbReference type="AlphaFoldDB" id="A0A182PF16"/>
<dbReference type="VEuPathDB" id="VectorBase:AEPI005521"/>
<reference evidence="4" key="1">
    <citation type="submission" date="2013-03" db="EMBL/GenBank/DDBJ databases">
        <title>The Genome Sequence of Anopheles epiroticus epiroticus2.</title>
        <authorList>
            <consortium name="The Broad Institute Genomics Platform"/>
            <person name="Neafsey D.E."/>
            <person name="Howell P."/>
            <person name="Walker B."/>
            <person name="Young S.K."/>
            <person name="Zeng Q."/>
            <person name="Gargeya S."/>
            <person name="Fitzgerald M."/>
            <person name="Haas B."/>
            <person name="Abouelleil A."/>
            <person name="Allen A.W."/>
            <person name="Alvarado L."/>
            <person name="Arachchi H.M."/>
            <person name="Berlin A.M."/>
            <person name="Chapman S.B."/>
            <person name="Gainer-Dewar J."/>
            <person name="Goldberg J."/>
            <person name="Griggs A."/>
            <person name="Gujja S."/>
            <person name="Hansen M."/>
            <person name="Howarth C."/>
            <person name="Imamovic A."/>
            <person name="Ireland A."/>
            <person name="Larimer J."/>
            <person name="McCowan C."/>
            <person name="Murphy C."/>
            <person name="Pearson M."/>
            <person name="Poon T.W."/>
            <person name="Priest M."/>
            <person name="Roberts A."/>
            <person name="Saif S."/>
            <person name="Shea T."/>
            <person name="Sisk P."/>
            <person name="Sykes S."/>
            <person name="Wortman J."/>
            <person name="Nusbaum C."/>
            <person name="Birren B."/>
        </authorList>
    </citation>
    <scope>NUCLEOTIDE SEQUENCE [LARGE SCALE GENOMIC DNA]</scope>
    <source>
        <strain evidence="4">Epiroticus2</strain>
    </source>
</reference>
<dbReference type="EnsemblMetazoa" id="AEPI005521-RA">
    <property type="protein sequence ID" value="AEPI005521-PA"/>
    <property type="gene ID" value="AEPI005521"/>
</dbReference>
<dbReference type="PANTHER" id="PTHR20898:SF0">
    <property type="entry name" value="DAEDALUS ON 3-RELATED"/>
    <property type="match status" value="1"/>
</dbReference>
<keyword evidence="2" id="KW-0472">Membrane</keyword>
<accession>A0A182PF16</accession>
<dbReference type="PANTHER" id="PTHR20898">
    <property type="entry name" value="DAEDALUS ON 3-RELATED-RELATED"/>
    <property type="match status" value="1"/>
</dbReference>
<dbReference type="Pfam" id="PF06477">
    <property type="entry name" value="DUF1091"/>
    <property type="match status" value="2"/>
</dbReference>
<evidence type="ECO:0000256" key="1">
    <source>
        <dbReference type="SAM" id="MobiDB-lite"/>
    </source>
</evidence>
<dbReference type="Proteomes" id="UP000075885">
    <property type="component" value="Unassembled WGS sequence"/>
</dbReference>
<keyword evidence="2" id="KW-0812">Transmembrane</keyword>
<evidence type="ECO:0000313" key="3">
    <source>
        <dbReference type="EnsemblMetazoa" id="AEPI005521-PA"/>
    </source>
</evidence>